<dbReference type="AlphaFoldDB" id="S9VYM7"/>
<reference evidence="2 3" key="1">
    <citation type="journal article" date="2013" name="PLoS ONE">
        <title>Predicting the Proteins of Angomonas deanei, Strigomonas culicis and Their Respective Endosymbionts Reveals New Aspects of the Trypanosomatidae Family.</title>
        <authorList>
            <person name="Motta M.C."/>
            <person name="Martins A.C."/>
            <person name="de Souza S.S."/>
            <person name="Catta-Preta C.M."/>
            <person name="Silva R."/>
            <person name="Klein C.C."/>
            <person name="de Almeida L.G."/>
            <person name="de Lima Cunha O."/>
            <person name="Ciapina L.P."/>
            <person name="Brocchi M."/>
            <person name="Colabardini A.C."/>
            <person name="de Araujo Lima B."/>
            <person name="Machado C.R."/>
            <person name="de Almeida Soares C.M."/>
            <person name="Probst C.M."/>
            <person name="de Menezes C.B."/>
            <person name="Thompson C.E."/>
            <person name="Bartholomeu D.C."/>
            <person name="Gradia D.F."/>
            <person name="Pavoni D.P."/>
            <person name="Grisard E.C."/>
            <person name="Fantinatti-Garboggini F."/>
            <person name="Marchini F.K."/>
            <person name="Rodrigues-Luiz G.F."/>
            <person name="Wagner G."/>
            <person name="Goldman G.H."/>
            <person name="Fietto J.L."/>
            <person name="Elias M.C."/>
            <person name="Goldman M.H."/>
            <person name="Sagot M.F."/>
            <person name="Pereira M."/>
            <person name="Stoco P.H."/>
            <person name="de Mendonca-Neto R.P."/>
            <person name="Teixeira S.M."/>
            <person name="Maciel T.E."/>
            <person name="de Oliveira Mendes T.A."/>
            <person name="Urmenyi T.P."/>
            <person name="de Souza W."/>
            <person name="Schenkman S."/>
            <person name="de Vasconcelos A.T."/>
        </authorList>
    </citation>
    <scope>NUCLEOTIDE SEQUENCE [LARGE SCALE GENOMIC DNA]</scope>
</reference>
<dbReference type="Gene3D" id="2.170.270.10">
    <property type="entry name" value="SET domain"/>
    <property type="match status" value="1"/>
</dbReference>
<evidence type="ECO:0000313" key="2">
    <source>
        <dbReference type="EMBL" id="EPY32196.1"/>
    </source>
</evidence>
<dbReference type="SUPFAM" id="SSF82199">
    <property type="entry name" value="SET domain"/>
    <property type="match status" value="1"/>
</dbReference>
<dbReference type="GO" id="GO:0005634">
    <property type="term" value="C:nucleus"/>
    <property type="evidence" value="ECO:0007669"/>
    <property type="project" value="TreeGrafter"/>
</dbReference>
<proteinExistence type="predicted"/>
<gene>
    <name evidence="2" type="ORF">STCU_02932</name>
</gene>
<dbReference type="Pfam" id="PF00856">
    <property type="entry name" value="SET"/>
    <property type="match status" value="1"/>
</dbReference>
<name>S9VYM7_9TRYP</name>
<dbReference type="PANTHER" id="PTHR12197:SF251">
    <property type="entry name" value="EG:BACR7C10.4 PROTEIN"/>
    <property type="match status" value="1"/>
</dbReference>
<dbReference type="InterPro" id="IPR050869">
    <property type="entry name" value="H3K4_H4K5_MeTrfase"/>
</dbReference>
<organism evidence="2 3">
    <name type="scientific">Strigomonas culicis</name>
    <dbReference type="NCBI Taxonomy" id="28005"/>
    <lineage>
        <taxon>Eukaryota</taxon>
        <taxon>Discoba</taxon>
        <taxon>Euglenozoa</taxon>
        <taxon>Kinetoplastea</taxon>
        <taxon>Metakinetoplastina</taxon>
        <taxon>Trypanosomatida</taxon>
        <taxon>Trypanosomatidae</taxon>
        <taxon>Strigomonadinae</taxon>
        <taxon>Strigomonas</taxon>
    </lineage>
</organism>
<dbReference type="OrthoDB" id="265717at2759"/>
<evidence type="ECO:0000259" key="1">
    <source>
        <dbReference type="PROSITE" id="PS50280"/>
    </source>
</evidence>
<comment type="caution">
    <text evidence="2">The sequence shown here is derived from an EMBL/GenBank/DDBJ whole genome shotgun (WGS) entry which is preliminary data.</text>
</comment>
<dbReference type="Proteomes" id="UP000015354">
    <property type="component" value="Unassembled WGS sequence"/>
</dbReference>
<protein>
    <recommendedName>
        <fullName evidence="1">SET domain-containing protein</fullName>
    </recommendedName>
</protein>
<keyword evidence="3" id="KW-1185">Reference proteome</keyword>
<evidence type="ECO:0000313" key="3">
    <source>
        <dbReference type="Proteomes" id="UP000015354"/>
    </source>
</evidence>
<dbReference type="EMBL" id="ATMH01002932">
    <property type="protein sequence ID" value="EPY32196.1"/>
    <property type="molecule type" value="Genomic_DNA"/>
</dbReference>
<dbReference type="PANTHER" id="PTHR12197">
    <property type="entry name" value="HISTONE-LYSINE N-METHYLTRANSFERASE SMYD"/>
    <property type="match status" value="1"/>
</dbReference>
<accession>S9VYM7</accession>
<dbReference type="InterPro" id="IPR001214">
    <property type="entry name" value="SET_dom"/>
</dbReference>
<feature type="domain" description="SET" evidence="1">
    <location>
        <begin position="45"/>
        <end position="150"/>
    </location>
</feature>
<dbReference type="InterPro" id="IPR046341">
    <property type="entry name" value="SET_dom_sf"/>
</dbReference>
<dbReference type="PROSITE" id="PS50280">
    <property type="entry name" value="SET"/>
    <property type="match status" value="1"/>
</dbReference>
<sequence length="182" mass="19784">MQATLRAKGAADAEGAEARAALTCLAVAKVCAMATMRQLHPLALPGIAGLRGIAEYEPTTALAEVGALAVTLATALRQTHLYMEEILSLFAIVQTNEFLMTGGEAVYHTLSFLNHSCEPNCTIVGTGARGRQLIATRDIRDGEQLFINYNANLTTTLTYAQRRDLCAQRNFQCFCPKCMRQE</sequence>
<dbReference type="CDD" id="cd20071">
    <property type="entry name" value="SET_SMYD"/>
    <property type="match status" value="1"/>
</dbReference>